<proteinExistence type="predicted"/>
<evidence type="ECO:0000256" key="1">
    <source>
        <dbReference type="SAM" id="MobiDB-lite"/>
    </source>
</evidence>
<keyword evidence="3" id="KW-1185">Reference proteome</keyword>
<dbReference type="PANTHER" id="PTHR34952">
    <property type="entry name" value="OS05G0113500 PROTEIN"/>
    <property type="match status" value="1"/>
</dbReference>
<evidence type="ECO:0000313" key="3">
    <source>
        <dbReference type="Proteomes" id="UP000245207"/>
    </source>
</evidence>
<sequence>MSMDICSHIGLSATDNINDIHGLCMNTPESTHGVLKVLSVDELGVDVTRFLNIQDAREENSNSSPPPKSCEFQEQDLCSKFHENKKTTLVSEKCLSKAATFPSSDKTSSSNDAIASELSTQGENVRSLDPSGFRSTSMPTHVKPISAMKGSREKRGVAPAVKLTVKWAPDVYDPIPTSVSHVATNNRSSRHSKKNSRNKQKSGSKSSRGSKGKDKKQVRKRGGNSSSVGYMLPENEEEMVDFYEHEPKPKPGGIDFHVGNPDRLCGSSFLKRYGTSLHLSSVTEAT</sequence>
<gene>
    <name evidence="2" type="ORF">CTI12_AA058270</name>
</gene>
<dbReference type="EMBL" id="PKPP01000300">
    <property type="protein sequence ID" value="PWA94627.1"/>
    <property type="molecule type" value="Genomic_DNA"/>
</dbReference>
<dbReference type="AlphaFoldDB" id="A0A2U1Q9E4"/>
<feature type="compositionally biased region" description="Basic residues" evidence="1">
    <location>
        <begin position="188"/>
        <end position="222"/>
    </location>
</feature>
<dbReference type="Proteomes" id="UP000245207">
    <property type="component" value="Unassembled WGS sequence"/>
</dbReference>
<protein>
    <submittedName>
        <fullName evidence="2">Uncharacterized protein</fullName>
    </submittedName>
</protein>
<feature type="compositionally biased region" description="Polar residues" evidence="1">
    <location>
        <begin position="101"/>
        <end position="124"/>
    </location>
</feature>
<organism evidence="2 3">
    <name type="scientific">Artemisia annua</name>
    <name type="common">Sweet wormwood</name>
    <dbReference type="NCBI Taxonomy" id="35608"/>
    <lineage>
        <taxon>Eukaryota</taxon>
        <taxon>Viridiplantae</taxon>
        <taxon>Streptophyta</taxon>
        <taxon>Embryophyta</taxon>
        <taxon>Tracheophyta</taxon>
        <taxon>Spermatophyta</taxon>
        <taxon>Magnoliopsida</taxon>
        <taxon>eudicotyledons</taxon>
        <taxon>Gunneridae</taxon>
        <taxon>Pentapetalae</taxon>
        <taxon>asterids</taxon>
        <taxon>campanulids</taxon>
        <taxon>Asterales</taxon>
        <taxon>Asteraceae</taxon>
        <taxon>Asteroideae</taxon>
        <taxon>Anthemideae</taxon>
        <taxon>Artemisiinae</taxon>
        <taxon>Artemisia</taxon>
    </lineage>
</organism>
<dbReference type="PANTHER" id="PTHR34952:SF2">
    <property type="entry name" value="OS05G0113500 PROTEIN"/>
    <property type="match status" value="1"/>
</dbReference>
<name>A0A2U1Q9E4_ARTAN</name>
<dbReference type="STRING" id="35608.A0A2U1Q9E4"/>
<feature type="region of interest" description="Disordered" evidence="1">
    <location>
        <begin position="100"/>
        <end position="157"/>
    </location>
</feature>
<feature type="region of interest" description="Disordered" evidence="1">
    <location>
        <begin position="174"/>
        <end position="234"/>
    </location>
</feature>
<dbReference type="OrthoDB" id="2016966at2759"/>
<reference evidence="2 3" key="1">
    <citation type="journal article" date="2018" name="Mol. Plant">
        <title>The genome of Artemisia annua provides insight into the evolution of Asteraceae family and artemisinin biosynthesis.</title>
        <authorList>
            <person name="Shen Q."/>
            <person name="Zhang L."/>
            <person name="Liao Z."/>
            <person name="Wang S."/>
            <person name="Yan T."/>
            <person name="Shi P."/>
            <person name="Liu M."/>
            <person name="Fu X."/>
            <person name="Pan Q."/>
            <person name="Wang Y."/>
            <person name="Lv Z."/>
            <person name="Lu X."/>
            <person name="Zhang F."/>
            <person name="Jiang W."/>
            <person name="Ma Y."/>
            <person name="Chen M."/>
            <person name="Hao X."/>
            <person name="Li L."/>
            <person name="Tang Y."/>
            <person name="Lv G."/>
            <person name="Zhou Y."/>
            <person name="Sun X."/>
            <person name="Brodelius P.E."/>
            <person name="Rose J.K.C."/>
            <person name="Tang K."/>
        </authorList>
    </citation>
    <scope>NUCLEOTIDE SEQUENCE [LARGE SCALE GENOMIC DNA]</scope>
    <source>
        <strain evidence="3">cv. Huhao1</strain>
        <tissue evidence="2">Leaf</tissue>
    </source>
</reference>
<accession>A0A2U1Q9E4</accession>
<comment type="caution">
    <text evidence="2">The sequence shown here is derived from an EMBL/GenBank/DDBJ whole genome shotgun (WGS) entry which is preliminary data.</text>
</comment>
<evidence type="ECO:0000313" key="2">
    <source>
        <dbReference type="EMBL" id="PWA94627.1"/>
    </source>
</evidence>